<accession>A0A6F9MWB8</accession>
<gene>
    <name evidence="5" type="ORF">GRO02_05010</name>
</gene>
<dbReference type="AlphaFoldDB" id="A0A6F9MWB8"/>
<dbReference type="EMBL" id="AANOQJ010000006">
    <property type="protein sequence ID" value="EDP8036470.1"/>
    <property type="molecule type" value="Genomic_DNA"/>
</dbReference>
<comment type="caution">
    <text evidence="5">The sequence shown here is derived from an EMBL/GenBank/DDBJ whole genome shotgun (WGS) entry which is preliminary data.</text>
</comment>
<dbReference type="InterPro" id="IPR036412">
    <property type="entry name" value="HAD-like_sf"/>
</dbReference>
<keyword evidence="3 5" id="KW-0378">Hydrolase</keyword>
<dbReference type="Gene3D" id="1.10.150.520">
    <property type="match status" value="1"/>
</dbReference>
<dbReference type="InterPro" id="IPR023214">
    <property type="entry name" value="HAD_sf"/>
</dbReference>
<proteinExistence type="predicted"/>
<organism evidence="5">
    <name type="scientific">Campylobacter jejuni</name>
    <dbReference type="NCBI Taxonomy" id="197"/>
    <lineage>
        <taxon>Bacteria</taxon>
        <taxon>Pseudomonadati</taxon>
        <taxon>Campylobacterota</taxon>
        <taxon>Epsilonproteobacteria</taxon>
        <taxon>Campylobacterales</taxon>
        <taxon>Campylobacteraceae</taxon>
        <taxon>Campylobacter</taxon>
    </lineage>
</organism>
<evidence type="ECO:0000256" key="4">
    <source>
        <dbReference type="ARBA" id="ARBA00022842"/>
    </source>
</evidence>
<dbReference type="SFLD" id="SFLDS00003">
    <property type="entry name" value="Haloacid_Dehalogenase"/>
    <property type="match status" value="1"/>
</dbReference>
<evidence type="ECO:0000256" key="3">
    <source>
        <dbReference type="ARBA" id="ARBA00022801"/>
    </source>
</evidence>
<dbReference type="NCBIfam" id="TIGR01549">
    <property type="entry name" value="HAD-SF-IA-v1"/>
    <property type="match status" value="1"/>
</dbReference>
<evidence type="ECO:0000256" key="2">
    <source>
        <dbReference type="ARBA" id="ARBA00022723"/>
    </source>
</evidence>
<evidence type="ECO:0000313" key="5">
    <source>
        <dbReference type="EMBL" id="EDP8036470.1"/>
    </source>
</evidence>
<dbReference type="SFLD" id="SFLDG01129">
    <property type="entry name" value="C1.5:_HAD__Beta-PGM__Phosphata"/>
    <property type="match status" value="1"/>
</dbReference>
<dbReference type="SUPFAM" id="SSF56784">
    <property type="entry name" value="HAD-like"/>
    <property type="match status" value="1"/>
</dbReference>
<dbReference type="GO" id="GO:0044281">
    <property type="term" value="P:small molecule metabolic process"/>
    <property type="evidence" value="ECO:0007669"/>
    <property type="project" value="UniProtKB-ARBA"/>
</dbReference>
<protein>
    <submittedName>
        <fullName evidence="5">HAD-IA family hydrolase</fullName>
    </submittedName>
</protein>
<name>A0A6F9MWB8_CAMJU</name>
<dbReference type="PRINTS" id="PR00413">
    <property type="entry name" value="HADHALOGNASE"/>
</dbReference>
<dbReference type="Gene3D" id="3.40.50.1000">
    <property type="entry name" value="HAD superfamily/HAD-like"/>
    <property type="match status" value="1"/>
</dbReference>
<evidence type="ECO:0000256" key="1">
    <source>
        <dbReference type="ARBA" id="ARBA00001946"/>
    </source>
</evidence>
<comment type="cofactor">
    <cofactor evidence="1">
        <name>Mg(2+)</name>
        <dbReference type="ChEBI" id="CHEBI:18420"/>
    </cofactor>
</comment>
<dbReference type="PANTHER" id="PTHR46470">
    <property type="entry name" value="N-ACYLNEURAMINATE-9-PHOSPHATASE"/>
    <property type="match status" value="1"/>
</dbReference>
<dbReference type="InterPro" id="IPR051400">
    <property type="entry name" value="HAD-like_hydrolase"/>
</dbReference>
<dbReference type="InterPro" id="IPR006439">
    <property type="entry name" value="HAD-SF_hydro_IA"/>
</dbReference>
<dbReference type="Pfam" id="PF13419">
    <property type="entry name" value="HAD_2"/>
    <property type="match status" value="1"/>
</dbReference>
<dbReference type="InterPro" id="IPR041492">
    <property type="entry name" value="HAD_2"/>
</dbReference>
<reference evidence="5" key="1">
    <citation type="submission" date="2020-01" db="EMBL/GenBank/DDBJ databases">
        <authorList>
            <consortium name="GenomeTrakr network: Whole genome sequencing for foodborne pathogen traceback"/>
        </authorList>
    </citation>
    <scope>NUCLEOTIDE SEQUENCE</scope>
    <source>
        <strain evidence="5">CFSAN096326</strain>
    </source>
</reference>
<sequence length="220" mass="26051">MFFLNENIKAVIFDLDNTLYDENVYIAEVLDIFSKKYSLNFDKNKFIYNKDLRNKSNDIFSFWLNSIKFYSKEYQEELFELYQNISCQLKLYNDAKILLDFLYKKGIKIGILTNGTVKAQKNKIKCLQGILQYNPIIFYARSLGKDFEKPHIRAFEGILNIIEVEKINVLFVGDNPYTDIYGAKNFGIRNILVKRERLDDEQINSDLVVKKLDEVMKLWQ</sequence>
<keyword evidence="4" id="KW-0460">Magnesium</keyword>
<dbReference type="GO" id="GO:0046872">
    <property type="term" value="F:metal ion binding"/>
    <property type="evidence" value="ECO:0007669"/>
    <property type="project" value="UniProtKB-KW"/>
</dbReference>
<keyword evidence="2" id="KW-0479">Metal-binding</keyword>
<dbReference type="GO" id="GO:0016791">
    <property type="term" value="F:phosphatase activity"/>
    <property type="evidence" value="ECO:0007669"/>
    <property type="project" value="TreeGrafter"/>
</dbReference>
<dbReference type="PANTHER" id="PTHR46470:SF2">
    <property type="entry name" value="GLYCERALDEHYDE 3-PHOSPHATE PHOSPHATASE"/>
    <property type="match status" value="1"/>
</dbReference>